<evidence type="ECO:0000313" key="3">
    <source>
        <dbReference type="Proteomes" id="UP000077315"/>
    </source>
</evidence>
<gene>
    <name evidence="2" type="ORF">PHYBLDRAFT_157472</name>
</gene>
<reference evidence="3" key="1">
    <citation type="submission" date="2015-06" db="EMBL/GenBank/DDBJ databases">
        <title>Expansion of signal transduction pathways in fungi by whole-genome duplication.</title>
        <authorList>
            <consortium name="DOE Joint Genome Institute"/>
            <person name="Corrochano L.M."/>
            <person name="Kuo A."/>
            <person name="Marcet-Houben M."/>
            <person name="Polaino S."/>
            <person name="Salamov A."/>
            <person name="Villalobos J.M."/>
            <person name="Alvarez M.I."/>
            <person name="Avalos J."/>
            <person name="Benito E.P."/>
            <person name="Benoit I."/>
            <person name="Burger G."/>
            <person name="Camino L.P."/>
            <person name="Canovas D."/>
            <person name="Cerda-Olmedo E."/>
            <person name="Cheng J.-F."/>
            <person name="Dominguez A."/>
            <person name="Elias M."/>
            <person name="Eslava A.P."/>
            <person name="Glaser F."/>
            <person name="Grimwood J."/>
            <person name="Gutierrez G."/>
            <person name="Heitman J."/>
            <person name="Henrissat B."/>
            <person name="Iturriaga E.A."/>
            <person name="Lang B.F."/>
            <person name="Lavin J.L."/>
            <person name="Lee S."/>
            <person name="Li W."/>
            <person name="Lindquist E."/>
            <person name="Lopez-Garcia S."/>
            <person name="Luque E.M."/>
            <person name="Marcos A.T."/>
            <person name="Martin J."/>
            <person name="McCluskey K."/>
            <person name="Medina H.R."/>
            <person name="Miralles-Duran A."/>
            <person name="Miyazaki A."/>
            <person name="Munoz-Torres E."/>
            <person name="Oguiza J.A."/>
            <person name="Ohm R."/>
            <person name="Olmedo M."/>
            <person name="Orejas M."/>
            <person name="Ortiz-Castellanos L."/>
            <person name="Pisabarro A.G."/>
            <person name="Rodriguez-Romero J."/>
            <person name="Ruiz-Herrera J."/>
            <person name="Ruiz-Vazquez R."/>
            <person name="Sanz C."/>
            <person name="Schackwitz W."/>
            <person name="Schmutz J."/>
            <person name="Shahriari M."/>
            <person name="Shelest E."/>
            <person name="Silva-Franco F."/>
            <person name="Soanes D."/>
            <person name="Syed K."/>
            <person name="Tagua V.G."/>
            <person name="Talbot N.J."/>
            <person name="Thon M."/>
            <person name="De vries R.P."/>
            <person name="Wiebenga A."/>
            <person name="Yadav J.S."/>
            <person name="Braun E.L."/>
            <person name="Baker S."/>
            <person name="Garre V."/>
            <person name="Horwitz B."/>
            <person name="Torres-Martinez S."/>
            <person name="Idnurm A."/>
            <person name="Herrera-Estrella A."/>
            <person name="Gabaldon T."/>
            <person name="Grigoriev I.V."/>
        </authorList>
    </citation>
    <scope>NUCLEOTIDE SEQUENCE [LARGE SCALE GENOMIC DNA]</scope>
    <source>
        <strain evidence="3">NRRL 1555(-)</strain>
    </source>
</reference>
<sequence>MQRPSIVTLTLNDLDDLDHLKDEYEIQHSQKQSIQDDLETEPVSNTEPVQLTRAQQRALDTKRRMGFI</sequence>
<evidence type="ECO:0000313" key="2">
    <source>
        <dbReference type="EMBL" id="OAD78169.1"/>
    </source>
</evidence>
<feature type="region of interest" description="Disordered" evidence="1">
    <location>
        <begin position="28"/>
        <end position="68"/>
    </location>
</feature>
<dbReference type="AlphaFoldDB" id="A0A167PLK4"/>
<dbReference type="InParanoid" id="A0A167PLK4"/>
<keyword evidence="3" id="KW-1185">Reference proteome</keyword>
<dbReference type="RefSeq" id="XP_018296209.1">
    <property type="nucleotide sequence ID" value="XM_018433623.1"/>
</dbReference>
<proteinExistence type="predicted"/>
<dbReference type="Proteomes" id="UP000077315">
    <property type="component" value="Unassembled WGS sequence"/>
</dbReference>
<protein>
    <submittedName>
        <fullName evidence="2">Uncharacterized protein</fullName>
    </submittedName>
</protein>
<feature type="compositionally biased region" description="Polar residues" evidence="1">
    <location>
        <begin position="42"/>
        <end position="55"/>
    </location>
</feature>
<dbReference type="EMBL" id="KV440973">
    <property type="protein sequence ID" value="OAD78169.1"/>
    <property type="molecule type" value="Genomic_DNA"/>
</dbReference>
<feature type="compositionally biased region" description="Basic and acidic residues" evidence="1">
    <location>
        <begin position="59"/>
        <end position="68"/>
    </location>
</feature>
<organism evidence="2 3">
    <name type="scientific">Phycomyces blakesleeanus (strain ATCC 8743b / DSM 1359 / FGSC 10004 / NBRC 33097 / NRRL 1555)</name>
    <dbReference type="NCBI Taxonomy" id="763407"/>
    <lineage>
        <taxon>Eukaryota</taxon>
        <taxon>Fungi</taxon>
        <taxon>Fungi incertae sedis</taxon>
        <taxon>Mucoromycota</taxon>
        <taxon>Mucoromycotina</taxon>
        <taxon>Mucoromycetes</taxon>
        <taxon>Mucorales</taxon>
        <taxon>Phycomycetaceae</taxon>
        <taxon>Phycomyces</taxon>
    </lineage>
</organism>
<name>A0A167PLK4_PHYB8</name>
<accession>A0A167PLK4</accession>
<dbReference type="VEuPathDB" id="FungiDB:PHYBLDRAFT_157472"/>
<evidence type="ECO:0000256" key="1">
    <source>
        <dbReference type="SAM" id="MobiDB-lite"/>
    </source>
</evidence>
<dbReference type="GeneID" id="28994529"/>